<dbReference type="RefSeq" id="WP_155444601.1">
    <property type="nucleotide sequence ID" value="NZ_JAOQNR010000002.1"/>
</dbReference>
<dbReference type="CDD" id="cd03791">
    <property type="entry name" value="GT5_Glycogen_synthase_DULL1-like"/>
    <property type="match status" value="1"/>
</dbReference>
<accession>A0A6N8DHN5</accession>
<dbReference type="HAMAP" id="MF_00484">
    <property type="entry name" value="Glycogen_synth"/>
    <property type="match status" value="1"/>
</dbReference>
<dbReference type="InterPro" id="IPR013534">
    <property type="entry name" value="Starch_synth_cat_dom"/>
</dbReference>
<dbReference type="InterPro" id="IPR001296">
    <property type="entry name" value="Glyco_trans_1"/>
</dbReference>
<dbReference type="GO" id="GO:0005829">
    <property type="term" value="C:cytosol"/>
    <property type="evidence" value="ECO:0007669"/>
    <property type="project" value="TreeGrafter"/>
</dbReference>
<comment type="catalytic activity">
    <reaction evidence="1 8">
        <text>[(1-&gt;4)-alpha-D-glucosyl](n) + ADP-alpha-D-glucose = [(1-&gt;4)-alpha-D-glucosyl](n+1) + ADP + H(+)</text>
        <dbReference type="Rhea" id="RHEA:18189"/>
        <dbReference type="Rhea" id="RHEA-COMP:9584"/>
        <dbReference type="Rhea" id="RHEA-COMP:9587"/>
        <dbReference type="ChEBI" id="CHEBI:15378"/>
        <dbReference type="ChEBI" id="CHEBI:15444"/>
        <dbReference type="ChEBI" id="CHEBI:57498"/>
        <dbReference type="ChEBI" id="CHEBI:456216"/>
        <dbReference type="EC" id="2.4.1.21"/>
    </reaction>
</comment>
<evidence type="ECO:0000256" key="2">
    <source>
        <dbReference type="ARBA" id="ARBA00002764"/>
    </source>
</evidence>
<dbReference type="InterPro" id="IPR011835">
    <property type="entry name" value="GS/SS"/>
</dbReference>
<dbReference type="Pfam" id="PF08323">
    <property type="entry name" value="Glyco_transf_5"/>
    <property type="match status" value="1"/>
</dbReference>
<reference evidence="11 12" key="1">
    <citation type="submission" date="2019-11" db="EMBL/GenBank/DDBJ databases">
        <title>Whole-genome sequence of a Rhodoblastus acidophilus DSM 142.</title>
        <authorList>
            <person name="Kyndt J.A."/>
            <person name="Meyer T.E."/>
        </authorList>
    </citation>
    <scope>NUCLEOTIDE SEQUENCE [LARGE SCALE GENOMIC DNA]</scope>
    <source>
        <strain evidence="11 12">DSM 142</strain>
    </source>
</reference>
<dbReference type="OrthoDB" id="9808590at2"/>
<dbReference type="Proteomes" id="UP000439113">
    <property type="component" value="Unassembled WGS sequence"/>
</dbReference>
<proteinExistence type="inferred from homology"/>
<keyword evidence="5 8" id="KW-0328">Glycosyltransferase</keyword>
<comment type="pathway">
    <text evidence="3 8">Glycan biosynthesis; glycogen biosynthesis.</text>
</comment>
<comment type="caution">
    <text evidence="11">The sequence shown here is derived from an EMBL/GenBank/DDBJ whole genome shotgun (WGS) entry which is preliminary data.</text>
</comment>
<protein>
    <recommendedName>
        <fullName evidence="8">Glycogen synthase</fullName>
        <ecNumber evidence="8">2.4.1.21</ecNumber>
    </recommendedName>
    <alternativeName>
        <fullName evidence="8">Starch [bacterial glycogen] synthase</fullName>
    </alternativeName>
</protein>
<evidence type="ECO:0000256" key="6">
    <source>
        <dbReference type="ARBA" id="ARBA00022679"/>
    </source>
</evidence>
<dbReference type="UniPathway" id="UPA00164"/>
<dbReference type="NCBIfam" id="NF001899">
    <property type="entry name" value="PRK00654.1-2"/>
    <property type="match status" value="1"/>
</dbReference>
<dbReference type="NCBIfam" id="NF010699">
    <property type="entry name" value="PRK14099.1"/>
    <property type="match status" value="1"/>
</dbReference>
<evidence type="ECO:0000256" key="1">
    <source>
        <dbReference type="ARBA" id="ARBA00001478"/>
    </source>
</evidence>
<evidence type="ECO:0000256" key="4">
    <source>
        <dbReference type="ARBA" id="ARBA00010281"/>
    </source>
</evidence>
<dbReference type="Pfam" id="PF00534">
    <property type="entry name" value="Glycos_transf_1"/>
    <property type="match status" value="1"/>
</dbReference>
<dbReference type="GO" id="GO:0004373">
    <property type="term" value="F:alpha-1,4-glucan glucosyltransferase (UDP-glucose donor) activity"/>
    <property type="evidence" value="ECO:0007669"/>
    <property type="project" value="InterPro"/>
</dbReference>
<dbReference type="Gene3D" id="3.40.50.2000">
    <property type="entry name" value="Glycogen Phosphorylase B"/>
    <property type="match status" value="2"/>
</dbReference>
<dbReference type="GO" id="GO:0009011">
    <property type="term" value="F:alpha-1,4-glucan glucosyltransferase (ADP-glucose donor) activity"/>
    <property type="evidence" value="ECO:0007669"/>
    <property type="project" value="UniProtKB-UniRule"/>
</dbReference>
<organism evidence="11 12">
    <name type="scientific">Rhodoblastus acidophilus</name>
    <name type="common">Rhodopseudomonas acidophila</name>
    <dbReference type="NCBI Taxonomy" id="1074"/>
    <lineage>
        <taxon>Bacteria</taxon>
        <taxon>Pseudomonadati</taxon>
        <taxon>Pseudomonadota</taxon>
        <taxon>Alphaproteobacteria</taxon>
        <taxon>Hyphomicrobiales</taxon>
        <taxon>Rhodoblastaceae</taxon>
        <taxon>Rhodoblastus</taxon>
    </lineage>
</organism>
<evidence type="ECO:0000256" key="8">
    <source>
        <dbReference type="HAMAP-Rule" id="MF_00484"/>
    </source>
</evidence>
<dbReference type="NCBIfam" id="TIGR02095">
    <property type="entry name" value="glgA"/>
    <property type="match status" value="1"/>
</dbReference>
<evidence type="ECO:0000313" key="11">
    <source>
        <dbReference type="EMBL" id="MTV29932.1"/>
    </source>
</evidence>
<evidence type="ECO:0000259" key="10">
    <source>
        <dbReference type="Pfam" id="PF08323"/>
    </source>
</evidence>
<keyword evidence="7 8" id="KW-0320">Glycogen biosynthesis</keyword>
<gene>
    <name evidence="8" type="primary">glgA</name>
    <name evidence="11" type="ORF">GJ654_02870</name>
</gene>
<feature type="domain" description="Glycosyl transferase family 1" evidence="9">
    <location>
        <begin position="285"/>
        <end position="440"/>
    </location>
</feature>
<comment type="function">
    <text evidence="2 8">Synthesizes alpha-1,4-glucan chains using ADP-glucose.</text>
</comment>
<dbReference type="AlphaFoldDB" id="A0A6N8DHN5"/>
<evidence type="ECO:0000256" key="5">
    <source>
        <dbReference type="ARBA" id="ARBA00022676"/>
    </source>
</evidence>
<evidence type="ECO:0000256" key="7">
    <source>
        <dbReference type="ARBA" id="ARBA00023056"/>
    </source>
</evidence>
<sequence length="484" mass="51050">MKSLNVLSVASEIFPLIKTGGLADVAGALPAALEAEGVAVRSLIPGYRPVMAALKKAEEVAAFDDLFGAPAKLLAAKVGALTLFVLDSPSFYMREGGPYAAADGKDFGDNALRFAALAKVGALIGQGLVPAFVPQVVHAHDWQAGLTAAYLHYSEGPRPGSVITVHNLAFQGQFPPEIFGQLGLPPQAFSIEGVEYYGGVGFLKAGLLLSDRITTVSPTYAQEIQTTHAGMGLDGLLRTRAADLSGILNGIDTHVWNPETDPLIAHPYSAKSLTGRAANKKALQERFGLARDDKTFLVGVVSRLSWQKGLDLLLGCLPALEACDAQLALLASGDPGLEAAFQEAAQTHDGRVGVYFGYEEKLAHLVQAGADAILVPSRFEPCGLTQLCALRYGAAPIVARVGGLADTVIDANEMALQAGCATGLQFAPATSEALSGALRRGSDLFRQKKLWKKLQTNGMKTDVSWTHPAKHYAEIFRALAQPAP</sequence>
<name>A0A6N8DHN5_RHOAC</name>
<dbReference type="EMBL" id="WNKS01000002">
    <property type="protein sequence ID" value="MTV29932.1"/>
    <property type="molecule type" value="Genomic_DNA"/>
</dbReference>
<dbReference type="PANTHER" id="PTHR45825">
    <property type="entry name" value="GRANULE-BOUND STARCH SYNTHASE 1, CHLOROPLASTIC/AMYLOPLASTIC"/>
    <property type="match status" value="1"/>
</dbReference>
<evidence type="ECO:0000256" key="3">
    <source>
        <dbReference type="ARBA" id="ARBA00004964"/>
    </source>
</evidence>
<dbReference type="EC" id="2.4.1.21" evidence="8"/>
<keyword evidence="6 8" id="KW-0808">Transferase</keyword>
<evidence type="ECO:0000313" key="12">
    <source>
        <dbReference type="Proteomes" id="UP000439113"/>
    </source>
</evidence>
<feature type="domain" description="Starch synthase catalytic" evidence="10">
    <location>
        <begin position="5"/>
        <end position="238"/>
    </location>
</feature>
<comment type="similarity">
    <text evidence="4 8">Belongs to the glycosyltransferase 1 family. Bacterial/plant glycogen synthase subfamily.</text>
</comment>
<feature type="binding site" evidence="8">
    <location>
        <position position="18"/>
    </location>
    <ligand>
        <name>ADP-alpha-D-glucose</name>
        <dbReference type="ChEBI" id="CHEBI:57498"/>
    </ligand>
</feature>
<dbReference type="PANTHER" id="PTHR45825:SF11">
    <property type="entry name" value="ALPHA AMYLASE DOMAIN-CONTAINING PROTEIN"/>
    <property type="match status" value="1"/>
</dbReference>
<dbReference type="SUPFAM" id="SSF53756">
    <property type="entry name" value="UDP-Glycosyltransferase/glycogen phosphorylase"/>
    <property type="match status" value="1"/>
</dbReference>
<evidence type="ECO:0000259" key="9">
    <source>
        <dbReference type="Pfam" id="PF00534"/>
    </source>
</evidence>
<dbReference type="GO" id="GO:0005978">
    <property type="term" value="P:glycogen biosynthetic process"/>
    <property type="evidence" value="ECO:0007669"/>
    <property type="project" value="UniProtKB-UniRule"/>
</dbReference>